<reference key="1">
    <citation type="submission" date="2008-12" db="EMBL/GenBank/DDBJ databases">
        <title>Complete genome sequence of Rhodobacter capsulatus SB1003.</title>
        <authorList>
            <person name="Strnad H."/>
            <person name="Lapidus A."/>
            <person name="Vlcek C."/>
            <person name="Ulbrich P."/>
            <person name="Paces J."/>
            <person name="Maltsev N."/>
            <person name="Kumar V."/>
            <person name="Kogan Y."/>
            <person name="Milgram A."/>
            <person name="Rebrekov D."/>
            <person name="Mazur M."/>
            <person name="Cox R."/>
            <person name="Kyrpides N."/>
            <person name="Kolar M."/>
            <person name="Sachova J."/>
            <person name="Ridl J."/>
            <person name="Ivanova N."/>
            <person name="Kapatral V."/>
            <person name="Los T."/>
            <person name="Lykidis A."/>
            <person name="Mikhailova N."/>
            <person name="Reznik G."/>
            <person name="Vasieva O."/>
            <person name="Fonstein M."/>
            <person name="Paces V."/>
            <person name="Haselkorn R."/>
        </authorList>
    </citation>
    <scope>NUCLEOTIDE SEQUENCE</scope>
    <source>
        <strain>SB1003</strain>
    </source>
</reference>
<dbReference type="AlphaFoldDB" id="D5AQR6"/>
<name>D5AQR6_RHOCB</name>
<dbReference type="Proteomes" id="UP000002361">
    <property type="component" value="Chromosome"/>
</dbReference>
<evidence type="ECO:0000313" key="2">
    <source>
        <dbReference type="Proteomes" id="UP000002361"/>
    </source>
</evidence>
<reference evidence="1 2" key="2">
    <citation type="journal article" date="2010" name="J. Bacteriol.">
        <title>Complete genome sequence of the photosynthetic purple nonsulfur bacterium Rhodobacter capsulatus SB 1003.</title>
        <authorList>
            <person name="Strnad H."/>
            <person name="Lapidus A."/>
            <person name="Paces J."/>
            <person name="Ulbrich P."/>
            <person name="Vlcek C."/>
            <person name="Paces V."/>
            <person name="Haselkorn R."/>
        </authorList>
    </citation>
    <scope>NUCLEOTIDE SEQUENCE [LARGE SCALE GENOMIC DNA]</scope>
    <source>
        <strain evidence="2">ATCC BAA-309 / NBRC 16581 / SB1003</strain>
    </source>
</reference>
<proteinExistence type="predicted"/>
<protein>
    <submittedName>
        <fullName evidence="1">Uncharacterized protein</fullName>
    </submittedName>
</protein>
<dbReference type="KEGG" id="rcp:RCAP_rcc00957"/>
<accession>D5AQR6</accession>
<dbReference type="HOGENOM" id="CLU_3103173_0_0_5"/>
<gene>
    <name evidence="1" type="ordered locus">RCAP_rcc00957</name>
</gene>
<organism evidence="1 2">
    <name type="scientific">Rhodobacter capsulatus (strain ATCC BAA-309 / NBRC 16581 / SB1003)</name>
    <dbReference type="NCBI Taxonomy" id="272942"/>
    <lineage>
        <taxon>Bacteria</taxon>
        <taxon>Pseudomonadati</taxon>
        <taxon>Pseudomonadota</taxon>
        <taxon>Alphaproteobacteria</taxon>
        <taxon>Rhodobacterales</taxon>
        <taxon>Rhodobacter group</taxon>
        <taxon>Rhodobacter</taxon>
    </lineage>
</organism>
<dbReference type="EMBL" id="CP001312">
    <property type="protein sequence ID" value="ADE84722.1"/>
    <property type="molecule type" value="Genomic_DNA"/>
</dbReference>
<keyword evidence="2" id="KW-1185">Reference proteome</keyword>
<evidence type="ECO:0000313" key="1">
    <source>
        <dbReference type="EMBL" id="ADE84722.1"/>
    </source>
</evidence>
<sequence length="51" mass="5936">MRGQDLNLRPSGYEADQKENIGPLDFKQLRANPLISRDYLAALNRNRRPRP</sequence>